<dbReference type="Proteomes" id="UP000004947">
    <property type="component" value="Unassembled WGS sequence"/>
</dbReference>
<dbReference type="STRING" id="313628.LNTAR_06929"/>
<protein>
    <submittedName>
        <fullName evidence="1">Uncharacterized protein</fullName>
    </submittedName>
</protein>
<sequence length="86" mass="10042">MTFFSGEYDLLLCSGNYYNENHLYKRNASSINVPSIEKINMRVKMLEWQKRNGVWRAEASYSYKPYTLEAADAYAIQVIEGLYGEK</sequence>
<dbReference type="AlphaFoldDB" id="A6DMS1"/>
<dbReference type="EMBL" id="ABCK01000012">
    <property type="protein sequence ID" value="EDM26957.1"/>
    <property type="molecule type" value="Genomic_DNA"/>
</dbReference>
<accession>A6DMS1</accession>
<reference evidence="1 2" key="1">
    <citation type="journal article" date="2010" name="J. Bacteriol.">
        <title>Genome sequence of Lentisphaera araneosa HTCC2155T, the type species of the order Lentisphaerales in the phylum Lentisphaerae.</title>
        <authorList>
            <person name="Thrash J.C."/>
            <person name="Cho J.C."/>
            <person name="Vergin K.L."/>
            <person name="Morris R.M."/>
            <person name="Giovannoni S.J."/>
        </authorList>
    </citation>
    <scope>NUCLEOTIDE SEQUENCE [LARGE SCALE GENOMIC DNA]</scope>
    <source>
        <strain evidence="1 2">HTCC2155</strain>
    </source>
</reference>
<evidence type="ECO:0000313" key="1">
    <source>
        <dbReference type="EMBL" id="EDM26957.1"/>
    </source>
</evidence>
<dbReference type="RefSeq" id="WP_007279168.1">
    <property type="nucleotide sequence ID" value="NZ_ABCK01000012.1"/>
</dbReference>
<gene>
    <name evidence="1" type="ORF">LNTAR_06929</name>
</gene>
<organism evidence="1 2">
    <name type="scientific">Lentisphaera araneosa HTCC2155</name>
    <dbReference type="NCBI Taxonomy" id="313628"/>
    <lineage>
        <taxon>Bacteria</taxon>
        <taxon>Pseudomonadati</taxon>
        <taxon>Lentisphaerota</taxon>
        <taxon>Lentisphaeria</taxon>
        <taxon>Lentisphaerales</taxon>
        <taxon>Lentisphaeraceae</taxon>
        <taxon>Lentisphaera</taxon>
    </lineage>
</organism>
<keyword evidence="2" id="KW-1185">Reference proteome</keyword>
<comment type="caution">
    <text evidence="1">The sequence shown here is derived from an EMBL/GenBank/DDBJ whole genome shotgun (WGS) entry which is preliminary data.</text>
</comment>
<proteinExistence type="predicted"/>
<name>A6DMS1_9BACT</name>
<evidence type="ECO:0000313" key="2">
    <source>
        <dbReference type="Proteomes" id="UP000004947"/>
    </source>
</evidence>